<evidence type="ECO:0000313" key="3">
    <source>
        <dbReference type="Proteomes" id="UP000001399"/>
    </source>
</evidence>
<gene>
    <name evidence="2" type="ordered locus">Rvan_1816</name>
</gene>
<dbReference type="Gene3D" id="3.30.700.10">
    <property type="entry name" value="Glycoprotein, Type 4 Pilin"/>
    <property type="match status" value="1"/>
</dbReference>
<dbReference type="InterPro" id="IPR000983">
    <property type="entry name" value="Bac_GSPG_pilin"/>
</dbReference>
<name>E3HZM3_RHOVT</name>
<dbReference type="KEGG" id="rva:Rvan_1816"/>
<protein>
    <submittedName>
        <fullName evidence="2">Type II secretion system protein G</fullName>
    </submittedName>
</protein>
<dbReference type="PANTHER" id="PTHR30093:SF47">
    <property type="entry name" value="TYPE IV PILUS NON-CORE MINOR PILIN PILE"/>
    <property type="match status" value="1"/>
</dbReference>
<keyword evidence="1" id="KW-0488">Methylation</keyword>
<evidence type="ECO:0000313" key="2">
    <source>
        <dbReference type="EMBL" id="ADP71058.1"/>
    </source>
</evidence>
<dbReference type="HOGENOM" id="CLU_091705_7_2_5"/>
<dbReference type="NCBIfam" id="TIGR02532">
    <property type="entry name" value="IV_pilin_GFxxxE"/>
    <property type="match status" value="1"/>
</dbReference>
<keyword evidence="3" id="KW-1185">Reference proteome</keyword>
<accession>E3HZM3</accession>
<dbReference type="Pfam" id="PF07963">
    <property type="entry name" value="N_methyl"/>
    <property type="match status" value="1"/>
</dbReference>
<dbReference type="Proteomes" id="UP000001399">
    <property type="component" value="Chromosome"/>
</dbReference>
<proteinExistence type="predicted"/>
<dbReference type="STRING" id="648757.Rvan_1816"/>
<dbReference type="InterPro" id="IPR045584">
    <property type="entry name" value="Pilin-like"/>
</dbReference>
<dbReference type="AlphaFoldDB" id="E3HZM3"/>
<dbReference type="GO" id="GO:0015627">
    <property type="term" value="C:type II protein secretion system complex"/>
    <property type="evidence" value="ECO:0007669"/>
    <property type="project" value="InterPro"/>
</dbReference>
<dbReference type="RefSeq" id="WP_013419448.1">
    <property type="nucleotide sequence ID" value="NC_014664.1"/>
</dbReference>
<dbReference type="GO" id="GO:0015628">
    <property type="term" value="P:protein secretion by the type II secretion system"/>
    <property type="evidence" value="ECO:0007669"/>
    <property type="project" value="InterPro"/>
</dbReference>
<sequence length="137" mass="14847">MRTGDLKKGQQKRGSRRGGSPGFTLMEMLLVLAIIGVLASVVAPSVMGALTRAREAALQQDLKTIRKLIDDYYTDKGVFPPSLQTLVDQGYLRAMPPDPVNGNKTAWKGVSAKEGGVLDVRSLSTERGQNGVPYSEW</sequence>
<dbReference type="PRINTS" id="PR00813">
    <property type="entry name" value="BCTERIALGSPG"/>
</dbReference>
<dbReference type="InterPro" id="IPR012902">
    <property type="entry name" value="N_methyl_site"/>
</dbReference>
<dbReference type="eggNOG" id="COG2165">
    <property type="taxonomic scope" value="Bacteria"/>
</dbReference>
<dbReference type="EMBL" id="CP002292">
    <property type="protein sequence ID" value="ADP71058.1"/>
    <property type="molecule type" value="Genomic_DNA"/>
</dbReference>
<organism evidence="2 3">
    <name type="scientific">Rhodomicrobium vannielii (strain ATCC 17100 / DSM 162 / LMG 4299 / NCIMB 10020 / ATH 3.1.1)</name>
    <dbReference type="NCBI Taxonomy" id="648757"/>
    <lineage>
        <taxon>Bacteria</taxon>
        <taxon>Pseudomonadati</taxon>
        <taxon>Pseudomonadota</taxon>
        <taxon>Alphaproteobacteria</taxon>
        <taxon>Hyphomicrobiales</taxon>
        <taxon>Hyphomicrobiaceae</taxon>
        <taxon>Rhodomicrobium</taxon>
    </lineage>
</organism>
<dbReference type="SUPFAM" id="SSF54523">
    <property type="entry name" value="Pili subunits"/>
    <property type="match status" value="1"/>
</dbReference>
<evidence type="ECO:0000256" key="1">
    <source>
        <dbReference type="ARBA" id="ARBA00022481"/>
    </source>
</evidence>
<dbReference type="PANTHER" id="PTHR30093">
    <property type="entry name" value="GENERAL SECRETION PATHWAY PROTEIN G"/>
    <property type="match status" value="1"/>
</dbReference>
<reference evidence="3" key="1">
    <citation type="journal article" date="2011" name="J. Bacteriol.">
        <title>Genome sequences of eight morphologically diverse alphaproteobacteria.</title>
        <authorList>
            <consortium name="US DOE Joint Genome Institute"/>
            <person name="Brown P.J."/>
            <person name="Kysela D.T."/>
            <person name="Buechlein A."/>
            <person name="Hemmerich C."/>
            <person name="Brun Y.V."/>
        </authorList>
    </citation>
    <scope>NUCLEOTIDE SEQUENCE [LARGE SCALE GENOMIC DNA]</scope>
    <source>
        <strain evidence="3">ATCC 17100 / ATH 3.1.1 / DSM 162 / LMG 4299</strain>
    </source>
</reference>